<dbReference type="EMBL" id="CAMPGE010003725">
    <property type="protein sequence ID" value="CAI2362569.1"/>
    <property type="molecule type" value="Genomic_DNA"/>
</dbReference>
<evidence type="ECO:0000256" key="1">
    <source>
        <dbReference type="SAM" id="MobiDB-lite"/>
    </source>
</evidence>
<dbReference type="AlphaFoldDB" id="A0AAD1UBW0"/>
<evidence type="ECO:0000313" key="2">
    <source>
        <dbReference type="EMBL" id="CAI2362569.1"/>
    </source>
</evidence>
<name>A0AAD1UBW0_EUPCR</name>
<feature type="region of interest" description="Disordered" evidence="1">
    <location>
        <begin position="1"/>
        <end position="43"/>
    </location>
</feature>
<gene>
    <name evidence="2" type="ORF">ECRASSUSDP1_LOCUS3893</name>
</gene>
<comment type="caution">
    <text evidence="2">The sequence shown here is derived from an EMBL/GenBank/DDBJ whole genome shotgun (WGS) entry which is preliminary data.</text>
</comment>
<evidence type="ECO:0000313" key="3">
    <source>
        <dbReference type="Proteomes" id="UP001295684"/>
    </source>
</evidence>
<accession>A0AAD1UBW0</accession>
<sequence length="337" mass="38639">MNKPLAHKVLAKSLDRESKQGKRSTGALFDPPKQTKRRIKSPNTCKKNKNMTSFTKFHAKLSAIGVSNAWIESVAERLTRNDRAKSRNNYSELKLCKTRKRIKTNFKMKNAKRKLAIQHIRDDDKGNRNTQEVNPIASVDGAALSKRNFNKCSLMQRSMKSIKNVDYTDGLMRKPTRTTRATKMSIRAPNSSASKSNSETIVNPDTVRYEKQKLQIETLKEQINITESPSPQLFTNDPNKLAIEESEDYLNYEWLKPTSLAPNNKNKKPYILPNLLEPIPYIQESPITFKFTDLTQEEELVHLPKVESCSSTSQENFYDINEESSEVVLFQESMAFE</sequence>
<feature type="compositionally biased region" description="Basic residues" evidence="1">
    <location>
        <begin position="1"/>
        <end position="10"/>
    </location>
</feature>
<proteinExistence type="predicted"/>
<keyword evidence="3" id="KW-1185">Reference proteome</keyword>
<protein>
    <submittedName>
        <fullName evidence="2">Uncharacterized protein</fullName>
    </submittedName>
</protein>
<organism evidence="2 3">
    <name type="scientific">Euplotes crassus</name>
    <dbReference type="NCBI Taxonomy" id="5936"/>
    <lineage>
        <taxon>Eukaryota</taxon>
        <taxon>Sar</taxon>
        <taxon>Alveolata</taxon>
        <taxon>Ciliophora</taxon>
        <taxon>Intramacronucleata</taxon>
        <taxon>Spirotrichea</taxon>
        <taxon>Hypotrichia</taxon>
        <taxon>Euplotida</taxon>
        <taxon>Euplotidae</taxon>
        <taxon>Moneuplotes</taxon>
    </lineage>
</organism>
<reference evidence="2" key="1">
    <citation type="submission" date="2023-07" db="EMBL/GenBank/DDBJ databases">
        <authorList>
            <consortium name="AG Swart"/>
            <person name="Singh M."/>
            <person name="Singh A."/>
            <person name="Seah K."/>
            <person name="Emmerich C."/>
        </authorList>
    </citation>
    <scope>NUCLEOTIDE SEQUENCE</scope>
    <source>
        <strain evidence="2">DP1</strain>
    </source>
</reference>
<dbReference type="Proteomes" id="UP001295684">
    <property type="component" value="Unassembled WGS sequence"/>
</dbReference>